<comment type="similarity">
    <text evidence="2">Belongs to the 2H phosphoesterase superfamily. YjcG family.</text>
</comment>
<feature type="active site" description="Proton donor" evidence="2">
    <location>
        <position position="34"/>
    </location>
</feature>
<dbReference type="InterPro" id="IPR022932">
    <property type="entry name" value="YjcG"/>
</dbReference>
<keyword evidence="4" id="KW-1185">Reference proteome</keyword>
<dbReference type="Gene3D" id="3.90.1140.10">
    <property type="entry name" value="Cyclic phosphodiesterase"/>
    <property type="match status" value="1"/>
</dbReference>
<proteinExistence type="inferred from homology"/>
<dbReference type="PANTHER" id="PTHR40037:SF1">
    <property type="entry name" value="PHOSPHOESTERASE SAOUHSC_00951-RELATED"/>
    <property type="match status" value="1"/>
</dbReference>
<dbReference type="EMBL" id="QJJQ01000006">
    <property type="protein sequence ID" value="PXW87079.1"/>
    <property type="molecule type" value="Genomic_DNA"/>
</dbReference>
<keyword evidence="3" id="KW-0436">Ligase</keyword>
<gene>
    <name evidence="3" type="ORF">DFR56_106149</name>
</gene>
<protein>
    <recommendedName>
        <fullName evidence="2">Putative phosphoesterase DFR56_106149</fullName>
        <ecNumber evidence="2">3.1.-.-</ecNumber>
    </recommendedName>
</protein>
<dbReference type="EC" id="3.1.-.-" evidence="2"/>
<organism evidence="3 4">
    <name type="scientific">Pseudogracilibacillus auburnensis</name>
    <dbReference type="NCBI Taxonomy" id="1494959"/>
    <lineage>
        <taxon>Bacteria</taxon>
        <taxon>Bacillati</taxon>
        <taxon>Bacillota</taxon>
        <taxon>Bacilli</taxon>
        <taxon>Bacillales</taxon>
        <taxon>Bacillaceae</taxon>
        <taxon>Pseudogracilibacillus</taxon>
    </lineage>
</organism>
<feature type="short sequence motif" description="HXTX 1" evidence="2">
    <location>
        <begin position="34"/>
        <end position="37"/>
    </location>
</feature>
<dbReference type="NCBIfam" id="NF010223">
    <property type="entry name" value="PRK13679.1"/>
    <property type="match status" value="1"/>
</dbReference>
<sequence>MKYGIVIFPSKEIQDEANALRKRYDPRYAHIPPHITLKSAFEMDIPLRDTLVTEIKKIANETKPFTININKVSSFAPVTKTIYFKVEPIPELSELHEKLHTGKFPLDREHAFVPHITIAQDLVEDEYSDVYGSLRMKKVELEDTVDRIQLCYQLENETWTVYETFVFGEEIV</sequence>
<feature type="active site" description="Proton acceptor" evidence="2">
    <location>
        <position position="115"/>
    </location>
</feature>
<dbReference type="Proteomes" id="UP000247978">
    <property type="component" value="Unassembled WGS sequence"/>
</dbReference>
<accession>A0A2V3WE36</accession>
<dbReference type="GO" id="GO:0016788">
    <property type="term" value="F:hydrolase activity, acting on ester bonds"/>
    <property type="evidence" value="ECO:0007669"/>
    <property type="project" value="UniProtKB-UniRule"/>
</dbReference>
<dbReference type="InterPro" id="IPR009097">
    <property type="entry name" value="Cyclic_Pdiesterase"/>
</dbReference>
<dbReference type="RefSeq" id="WP_110395308.1">
    <property type="nucleotide sequence ID" value="NZ_JADIJL010000008.1"/>
</dbReference>
<dbReference type="HAMAP" id="MF_01444">
    <property type="entry name" value="2H_phosphoesterase_YjcG"/>
    <property type="match status" value="1"/>
</dbReference>
<dbReference type="GO" id="GO:0016874">
    <property type="term" value="F:ligase activity"/>
    <property type="evidence" value="ECO:0007669"/>
    <property type="project" value="UniProtKB-KW"/>
</dbReference>
<dbReference type="InterPro" id="IPR050580">
    <property type="entry name" value="2H_phosphoesterase_YjcG-like"/>
</dbReference>
<feature type="short sequence motif" description="HXTX 2" evidence="2">
    <location>
        <begin position="115"/>
        <end position="118"/>
    </location>
</feature>
<name>A0A2V3WE36_9BACI</name>
<evidence type="ECO:0000313" key="3">
    <source>
        <dbReference type="EMBL" id="PXW87079.1"/>
    </source>
</evidence>
<keyword evidence="1 2" id="KW-0378">Hydrolase</keyword>
<evidence type="ECO:0000313" key="4">
    <source>
        <dbReference type="Proteomes" id="UP000247978"/>
    </source>
</evidence>
<dbReference type="OrthoDB" id="1524661at2"/>
<evidence type="ECO:0000256" key="1">
    <source>
        <dbReference type="ARBA" id="ARBA00022801"/>
    </source>
</evidence>
<dbReference type="PANTHER" id="PTHR40037">
    <property type="entry name" value="PHOSPHOESTERASE YJCG-RELATED"/>
    <property type="match status" value="1"/>
</dbReference>
<dbReference type="SUPFAM" id="SSF55144">
    <property type="entry name" value="LigT-like"/>
    <property type="match status" value="1"/>
</dbReference>
<evidence type="ECO:0000256" key="2">
    <source>
        <dbReference type="HAMAP-Rule" id="MF_01444"/>
    </source>
</evidence>
<dbReference type="Pfam" id="PF13563">
    <property type="entry name" value="2_5_RNA_ligase2"/>
    <property type="match status" value="1"/>
</dbReference>
<dbReference type="AlphaFoldDB" id="A0A2V3WE36"/>
<reference evidence="3 4" key="1">
    <citation type="submission" date="2018-05" db="EMBL/GenBank/DDBJ databases">
        <title>Genomic Encyclopedia of Type Strains, Phase IV (KMG-IV): sequencing the most valuable type-strain genomes for metagenomic binning, comparative biology and taxonomic classification.</title>
        <authorList>
            <person name="Goeker M."/>
        </authorList>
    </citation>
    <scope>NUCLEOTIDE SEQUENCE [LARGE SCALE GENOMIC DNA]</scope>
    <source>
        <strain evidence="3 4">DSM 28556</strain>
    </source>
</reference>
<comment type="caution">
    <text evidence="3">The sequence shown here is derived from an EMBL/GenBank/DDBJ whole genome shotgun (WGS) entry which is preliminary data.</text>
</comment>